<sequence length="72" mass="8733">MERKWRPGWAGAWLPQLDKPPGALDSQMIDNWSSSLNREKEHRKLEMMMISRTLCKVFYRPLLFYYFYFSSP</sequence>
<name>A0AAE1AGJ7_9GAST</name>
<accession>A0AAE1AGJ7</accession>
<comment type="caution">
    <text evidence="1">The sequence shown here is derived from an EMBL/GenBank/DDBJ whole genome shotgun (WGS) entry which is preliminary data.</text>
</comment>
<evidence type="ECO:0000313" key="1">
    <source>
        <dbReference type="EMBL" id="KAK3787493.1"/>
    </source>
</evidence>
<evidence type="ECO:0000313" key="2">
    <source>
        <dbReference type="Proteomes" id="UP001283361"/>
    </source>
</evidence>
<reference evidence="1" key="1">
    <citation type="journal article" date="2023" name="G3 (Bethesda)">
        <title>A reference genome for the long-term kleptoplast-retaining sea slug Elysia crispata morphotype clarki.</title>
        <authorList>
            <person name="Eastman K.E."/>
            <person name="Pendleton A.L."/>
            <person name="Shaikh M.A."/>
            <person name="Suttiyut T."/>
            <person name="Ogas R."/>
            <person name="Tomko P."/>
            <person name="Gavelis G."/>
            <person name="Widhalm J.R."/>
            <person name="Wisecaver J.H."/>
        </authorList>
    </citation>
    <scope>NUCLEOTIDE SEQUENCE</scope>
    <source>
        <strain evidence="1">ECLA1</strain>
    </source>
</reference>
<keyword evidence="2" id="KW-1185">Reference proteome</keyword>
<dbReference type="EMBL" id="JAWDGP010001864">
    <property type="protein sequence ID" value="KAK3787493.1"/>
    <property type="molecule type" value="Genomic_DNA"/>
</dbReference>
<gene>
    <name evidence="1" type="ORF">RRG08_025755</name>
</gene>
<proteinExistence type="predicted"/>
<dbReference type="AlphaFoldDB" id="A0AAE1AGJ7"/>
<dbReference type="Proteomes" id="UP001283361">
    <property type="component" value="Unassembled WGS sequence"/>
</dbReference>
<organism evidence="1 2">
    <name type="scientific">Elysia crispata</name>
    <name type="common">lettuce slug</name>
    <dbReference type="NCBI Taxonomy" id="231223"/>
    <lineage>
        <taxon>Eukaryota</taxon>
        <taxon>Metazoa</taxon>
        <taxon>Spiralia</taxon>
        <taxon>Lophotrochozoa</taxon>
        <taxon>Mollusca</taxon>
        <taxon>Gastropoda</taxon>
        <taxon>Heterobranchia</taxon>
        <taxon>Euthyneura</taxon>
        <taxon>Panpulmonata</taxon>
        <taxon>Sacoglossa</taxon>
        <taxon>Placobranchoidea</taxon>
        <taxon>Plakobranchidae</taxon>
        <taxon>Elysia</taxon>
    </lineage>
</organism>
<protein>
    <submittedName>
        <fullName evidence="1">Uncharacterized protein</fullName>
    </submittedName>
</protein>